<dbReference type="Pfam" id="PF00400">
    <property type="entry name" value="WD40"/>
    <property type="match status" value="1"/>
</dbReference>
<organism evidence="3 4">
    <name type="scientific">Actinomycetospora aeridis</name>
    <dbReference type="NCBI Taxonomy" id="3129231"/>
    <lineage>
        <taxon>Bacteria</taxon>
        <taxon>Bacillati</taxon>
        <taxon>Actinomycetota</taxon>
        <taxon>Actinomycetes</taxon>
        <taxon>Pseudonocardiales</taxon>
        <taxon>Pseudonocardiaceae</taxon>
        <taxon>Actinomycetospora</taxon>
    </lineage>
</organism>
<evidence type="ECO:0000256" key="2">
    <source>
        <dbReference type="SAM" id="MobiDB-lite"/>
    </source>
</evidence>
<name>A0ABU8N1F4_9PSEU</name>
<keyword evidence="4" id="KW-1185">Reference proteome</keyword>
<evidence type="ECO:0000313" key="4">
    <source>
        <dbReference type="Proteomes" id="UP001370100"/>
    </source>
</evidence>
<feature type="compositionally biased region" description="Low complexity" evidence="2">
    <location>
        <begin position="61"/>
        <end position="77"/>
    </location>
</feature>
<proteinExistence type="predicted"/>
<evidence type="ECO:0000313" key="3">
    <source>
        <dbReference type="EMBL" id="MEJ2886063.1"/>
    </source>
</evidence>
<dbReference type="RefSeq" id="WP_337712552.1">
    <property type="nucleotide sequence ID" value="NZ_JBBEGL010000002.1"/>
</dbReference>
<sequence>MSGRGEIWLGDVVRAWEALGGDRDAVARVLGFVPEEVRPPPASTEVGGSGLASGPADLGYRAPTPRPRASAARAEPTATPFRPATRYARHLRPAGTDVRARVSPASAILSVVTGHAGPVRAVAFSPDGRTLATAGAGEIRRWSAHTGVSVGPPLPLAGEPSCLAVGDDGSCWVATADGPLEWTATPGDRRGVDLYRVSALAAAGEGVVIGTRDGALLTIGARPAGRERPAPRRPWPGNRLRGPIVAVAASARGGRIAVVDAGGEVVTVSDTGIPRAARFAAMASCTLDADGDELTMVFAAGQVRRVDTTTLTGGSATGPELPSGVPTALAPGGGTAATANPDGSVTVHRLAVPGSTSGPAERVLARPARGVRAPLPLEPLLAPHLAPRLLEGLLAVEGASDAVDAEALVDLVARRAMVTPLPRRRRRSLLHGVQVVVDDAPGTARLRRDVEEVLGTLRRVVGAEAVDVRRIVATPYDERTEDYALPPPGRPVLALSDLGIAVPPGAPRGPRQLDHWRRFARELHARGSHAVVLVPYPPARWPSATGLPTLVTWDRVTRAARAAPR</sequence>
<accession>A0ABU8N1F4</accession>
<dbReference type="SUPFAM" id="SSF101908">
    <property type="entry name" value="Putative isomerase YbhE"/>
    <property type="match status" value="1"/>
</dbReference>
<evidence type="ECO:0000256" key="1">
    <source>
        <dbReference type="PROSITE-ProRule" id="PRU00221"/>
    </source>
</evidence>
<dbReference type="InterPro" id="IPR001680">
    <property type="entry name" value="WD40_rpt"/>
</dbReference>
<keyword evidence="1" id="KW-0853">WD repeat</keyword>
<dbReference type="SMART" id="SM00320">
    <property type="entry name" value="WD40"/>
    <property type="match status" value="1"/>
</dbReference>
<feature type="repeat" description="WD" evidence="1">
    <location>
        <begin position="112"/>
        <end position="135"/>
    </location>
</feature>
<dbReference type="EMBL" id="JBBEGL010000002">
    <property type="protein sequence ID" value="MEJ2886063.1"/>
    <property type="molecule type" value="Genomic_DNA"/>
</dbReference>
<comment type="caution">
    <text evidence="3">The sequence shown here is derived from an EMBL/GenBank/DDBJ whole genome shotgun (WGS) entry which is preliminary data.</text>
</comment>
<gene>
    <name evidence="3" type="ORF">WCD41_06340</name>
</gene>
<dbReference type="Gene3D" id="2.130.10.10">
    <property type="entry name" value="YVTN repeat-like/Quinoprotein amine dehydrogenase"/>
    <property type="match status" value="1"/>
</dbReference>
<feature type="region of interest" description="Disordered" evidence="2">
    <location>
        <begin position="36"/>
        <end position="77"/>
    </location>
</feature>
<dbReference type="PROSITE" id="PS50082">
    <property type="entry name" value="WD_REPEATS_2"/>
    <property type="match status" value="1"/>
</dbReference>
<protein>
    <recommendedName>
        <fullName evidence="5">WD40 repeat protein</fullName>
    </recommendedName>
</protein>
<evidence type="ECO:0008006" key="5">
    <source>
        <dbReference type="Google" id="ProtNLM"/>
    </source>
</evidence>
<reference evidence="3 4" key="1">
    <citation type="submission" date="2024-03" db="EMBL/GenBank/DDBJ databases">
        <title>Actinomycetospora sp. OC33-EN06, a novel actinomycete isolated from wild orchid (Aerides multiflora).</title>
        <authorList>
            <person name="Suriyachadkun C."/>
        </authorList>
    </citation>
    <scope>NUCLEOTIDE SEQUENCE [LARGE SCALE GENOMIC DNA]</scope>
    <source>
        <strain evidence="3 4">OC33-EN06</strain>
    </source>
</reference>
<dbReference type="Proteomes" id="UP001370100">
    <property type="component" value="Unassembled WGS sequence"/>
</dbReference>
<dbReference type="InterPro" id="IPR015943">
    <property type="entry name" value="WD40/YVTN_repeat-like_dom_sf"/>
</dbReference>